<dbReference type="EC" id="6.3.2.10" evidence="10 11"/>
<evidence type="ECO:0000259" key="12">
    <source>
        <dbReference type="Pfam" id="PF01225"/>
    </source>
</evidence>
<evidence type="ECO:0000256" key="2">
    <source>
        <dbReference type="ARBA" id="ARBA00022598"/>
    </source>
</evidence>
<evidence type="ECO:0000256" key="5">
    <source>
        <dbReference type="ARBA" id="ARBA00022840"/>
    </source>
</evidence>
<keyword evidence="3 10" id="KW-0132">Cell division</keyword>
<comment type="function">
    <text evidence="10 11">Involved in cell wall formation. Catalyzes the final step in the synthesis of UDP-N-acetylmuramoyl-pentapeptide, the precursor of murein.</text>
</comment>
<keyword evidence="7 10" id="KW-0573">Peptidoglycan synthesis</keyword>
<dbReference type="GO" id="GO:0008360">
    <property type="term" value="P:regulation of cell shape"/>
    <property type="evidence" value="ECO:0007669"/>
    <property type="project" value="UniProtKB-KW"/>
</dbReference>
<dbReference type="NCBIfam" id="TIGR01143">
    <property type="entry name" value="murF"/>
    <property type="match status" value="1"/>
</dbReference>
<dbReference type="HAMAP" id="MF_02019">
    <property type="entry name" value="MurF"/>
    <property type="match status" value="1"/>
</dbReference>
<dbReference type="InterPro" id="IPR036565">
    <property type="entry name" value="Mur-like_cat_sf"/>
</dbReference>
<dbReference type="SUPFAM" id="SSF53623">
    <property type="entry name" value="MurD-like peptide ligases, catalytic domain"/>
    <property type="match status" value="1"/>
</dbReference>
<gene>
    <name evidence="10 15" type="primary">murF</name>
    <name evidence="15" type="ORF">IFE08_08640</name>
</gene>
<name>A0A7S6WML3_9SPIR</name>
<sequence>MAFDSDNLNREFTLLFFDELVKSTGGSILFNFSPVNGFTSVVIDSRGVRPNSLFVPLRGEKQDGHIYIEDALKNGAVCFFADTEYVRLEENKITLEKLCKKYYACCITVKNNLYALQAASKFYLTKFPSLYKIGVTGSSGKTTTKEILASIYSLKYNTAVNKGNLNSETGLPLSVFTVRPEHEVGIFELGMNRKGEIAELANILLPNAAIITNIGSAHIGILGTKKAIAEEKKEIFSNFTDNCTGFVPDCKFTEFLKSVPAGKIYVYSADKNSNIKKIEENGTEGFVIFYKDEKILFPLAGKYNIDNAAACIALAEKDNFSASEIKKGLEAVRPLFGRSQIIRGLATCFFDCYNANPDSMSEAIDFCNSVKSEGIKHYVLASMRELGKESEASHKLIAEKVLSSEADIIYFFGDEFAFVLKNCDKKNKRVFIFKTDEFENLKNALKENLNKGDFVLLKGSRGLELERLEEVLKPEAGNE</sequence>
<dbReference type="Gene3D" id="3.90.190.20">
    <property type="entry name" value="Mur ligase, C-terminal domain"/>
    <property type="match status" value="1"/>
</dbReference>
<dbReference type="Gene3D" id="3.40.1390.10">
    <property type="entry name" value="MurE/MurF, N-terminal domain"/>
    <property type="match status" value="1"/>
</dbReference>
<evidence type="ECO:0000313" key="16">
    <source>
        <dbReference type="Proteomes" id="UP000593915"/>
    </source>
</evidence>
<keyword evidence="8 10" id="KW-0131">Cell cycle</keyword>
<feature type="domain" description="Mur ligase C-terminal" evidence="13">
    <location>
        <begin position="337"/>
        <end position="461"/>
    </location>
</feature>
<dbReference type="Pfam" id="PF08245">
    <property type="entry name" value="Mur_ligase_M"/>
    <property type="match status" value="1"/>
</dbReference>
<dbReference type="InterPro" id="IPR051046">
    <property type="entry name" value="MurCDEF_CellWall_CoF430Synth"/>
</dbReference>
<proteinExistence type="inferred from homology"/>
<dbReference type="AlphaFoldDB" id="A0A7S6WML3"/>
<keyword evidence="9 10" id="KW-0961">Cell wall biogenesis/degradation</keyword>
<dbReference type="InterPro" id="IPR004101">
    <property type="entry name" value="Mur_ligase_C"/>
</dbReference>
<comment type="pathway">
    <text evidence="10 11">Cell wall biogenesis; peptidoglycan biosynthesis.</text>
</comment>
<dbReference type="InterPro" id="IPR000713">
    <property type="entry name" value="Mur_ligase_N"/>
</dbReference>
<dbReference type="InterPro" id="IPR035911">
    <property type="entry name" value="MurE/MurF_N"/>
</dbReference>
<feature type="domain" description="Mur ligase central" evidence="14">
    <location>
        <begin position="135"/>
        <end position="315"/>
    </location>
</feature>
<dbReference type="Pfam" id="PF02875">
    <property type="entry name" value="Mur_ligase_C"/>
    <property type="match status" value="1"/>
</dbReference>
<evidence type="ECO:0000256" key="3">
    <source>
        <dbReference type="ARBA" id="ARBA00022618"/>
    </source>
</evidence>
<dbReference type="PANTHER" id="PTHR43024:SF1">
    <property type="entry name" value="UDP-N-ACETYLMURAMOYL-TRIPEPTIDE--D-ALANYL-D-ALANINE LIGASE"/>
    <property type="match status" value="1"/>
</dbReference>
<dbReference type="InterPro" id="IPR005863">
    <property type="entry name" value="UDP-N-AcMur_synth"/>
</dbReference>
<protein>
    <recommendedName>
        <fullName evidence="10 11">UDP-N-acetylmuramoyl-tripeptide--D-alanyl-D-alanine ligase</fullName>
        <ecNumber evidence="10 11">6.3.2.10</ecNumber>
    </recommendedName>
    <alternativeName>
        <fullName evidence="10">D-alanyl-D-alanine-adding enzyme</fullName>
    </alternativeName>
</protein>
<dbReference type="UniPathway" id="UPA00219"/>
<keyword evidence="4 10" id="KW-0547">Nucleotide-binding</keyword>
<dbReference type="GO" id="GO:0005737">
    <property type="term" value="C:cytoplasm"/>
    <property type="evidence" value="ECO:0007669"/>
    <property type="project" value="UniProtKB-SubCell"/>
</dbReference>
<dbReference type="EMBL" id="CP061839">
    <property type="protein sequence ID" value="QOW59928.1"/>
    <property type="molecule type" value="Genomic_DNA"/>
</dbReference>
<evidence type="ECO:0000259" key="14">
    <source>
        <dbReference type="Pfam" id="PF08245"/>
    </source>
</evidence>
<evidence type="ECO:0000256" key="9">
    <source>
        <dbReference type="ARBA" id="ARBA00023316"/>
    </source>
</evidence>
<keyword evidence="2 10" id="KW-0436">Ligase</keyword>
<evidence type="ECO:0000256" key="8">
    <source>
        <dbReference type="ARBA" id="ARBA00023306"/>
    </source>
</evidence>
<dbReference type="Proteomes" id="UP000593915">
    <property type="component" value="Chromosome"/>
</dbReference>
<dbReference type="GO" id="GO:0071555">
    <property type="term" value="P:cell wall organization"/>
    <property type="evidence" value="ECO:0007669"/>
    <property type="project" value="UniProtKB-KW"/>
</dbReference>
<reference evidence="15 16" key="1">
    <citation type="submission" date="2020-09" db="EMBL/GenBank/DDBJ databases">
        <title>Characterization of Treponema spp. from bovine digital dermatitis in Korea.</title>
        <authorList>
            <person name="Espiritu H.M."/>
            <person name="Cho Y.I."/>
            <person name="Mamuad L."/>
        </authorList>
    </citation>
    <scope>NUCLEOTIDE SEQUENCE [LARGE SCALE GENOMIC DNA]</scope>
    <source>
        <strain evidence="15 16">KS1</strain>
    </source>
</reference>
<dbReference type="Gene3D" id="3.40.1190.10">
    <property type="entry name" value="Mur-like, catalytic domain"/>
    <property type="match status" value="1"/>
</dbReference>
<feature type="binding site" evidence="10">
    <location>
        <begin position="137"/>
        <end position="143"/>
    </location>
    <ligand>
        <name>ATP</name>
        <dbReference type="ChEBI" id="CHEBI:30616"/>
    </ligand>
</feature>
<evidence type="ECO:0000259" key="13">
    <source>
        <dbReference type="Pfam" id="PF02875"/>
    </source>
</evidence>
<comment type="subcellular location">
    <subcellularLocation>
        <location evidence="10 11">Cytoplasm</location>
    </subcellularLocation>
</comment>
<keyword evidence="5 10" id="KW-0067">ATP-binding</keyword>
<dbReference type="PANTHER" id="PTHR43024">
    <property type="entry name" value="UDP-N-ACETYLMURAMOYL-TRIPEPTIDE--D-ALANYL-D-ALANINE LIGASE"/>
    <property type="match status" value="1"/>
</dbReference>
<keyword evidence="6 10" id="KW-0133">Cell shape</keyword>
<evidence type="ECO:0000313" key="15">
    <source>
        <dbReference type="EMBL" id="QOW59928.1"/>
    </source>
</evidence>
<evidence type="ECO:0000256" key="6">
    <source>
        <dbReference type="ARBA" id="ARBA00022960"/>
    </source>
</evidence>
<evidence type="ECO:0000256" key="4">
    <source>
        <dbReference type="ARBA" id="ARBA00022741"/>
    </source>
</evidence>
<dbReference type="RefSeq" id="WP_194075552.1">
    <property type="nucleotide sequence ID" value="NZ_CP061839.1"/>
</dbReference>
<feature type="domain" description="Mur ligase N-terminal catalytic" evidence="12">
    <location>
        <begin position="39"/>
        <end position="84"/>
    </location>
</feature>
<dbReference type="InterPro" id="IPR013221">
    <property type="entry name" value="Mur_ligase_cen"/>
</dbReference>
<evidence type="ECO:0000256" key="10">
    <source>
        <dbReference type="HAMAP-Rule" id="MF_02019"/>
    </source>
</evidence>
<dbReference type="InterPro" id="IPR036615">
    <property type="entry name" value="Mur_ligase_C_dom_sf"/>
</dbReference>
<accession>A0A7S6WML3</accession>
<dbReference type="GO" id="GO:0009252">
    <property type="term" value="P:peptidoglycan biosynthetic process"/>
    <property type="evidence" value="ECO:0007669"/>
    <property type="project" value="UniProtKB-UniRule"/>
</dbReference>
<evidence type="ECO:0000256" key="11">
    <source>
        <dbReference type="RuleBase" id="RU004136"/>
    </source>
</evidence>
<dbReference type="GO" id="GO:0047480">
    <property type="term" value="F:UDP-N-acetylmuramoyl-tripeptide-D-alanyl-D-alanine ligase activity"/>
    <property type="evidence" value="ECO:0007669"/>
    <property type="project" value="UniProtKB-UniRule"/>
</dbReference>
<organism evidence="15 16">
    <name type="scientific">Treponema pedis</name>
    <dbReference type="NCBI Taxonomy" id="409322"/>
    <lineage>
        <taxon>Bacteria</taxon>
        <taxon>Pseudomonadati</taxon>
        <taxon>Spirochaetota</taxon>
        <taxon>Spirochaetia</taxon>
        <taxon>Spirochaetales</taxon>
        <taxon>Treponemataceae</taxon>
        <taxon>Treponema</taxon>
    </lineage>
</organism>
<dbReference type="SUPFAM" id="SSF53244">
    <property type="entry name" value="MurD-like peptide ligases, peptide-binding domain"/>
    <property type="match status" value="1"/>
</dbReference>
<evidence type="ECO:0000256" key="1">
    <source>
        <dbReference type="ARBA" id="ARBA00022490"/>
    </source>
</evidence>
<dbReference type="GO" id="GO:0005524">
    <property type="term" value="F:ATP binding"/>
    <property type="evidence" value="ECO:0007669"/>
    <property type="project" value="UniProtKB-UniRule"/>
</dbReference>
<comment type="catalytic activity">
    <reaction evidence="10 11">
        <text>D-alanyl-D-alanine + UDP-N-acetyl-alpha-D-muramoyl-L-alanyl-gamma-D-glutamyl-meso-2,6-diaminopimelate + ATP = UDP-N-acetyl-alpha-D-muramoyl-L-alanyl-gamma-D-glutamyl-meso-2,6-diaminopimeloyl-D-alanyl-D-alanine + ADP + phosphate + H(+)</text>
        <dbReference type="Rhea" id="RHEA:28374"/>
        <dbReference type="ChEBI" id="CHEBI:15378"/>
        <dbReference type="ChEBI" id="CHEBI:30616"/>
        <dbReference type="ChEBI" id="CHEBI:43474"/>
        <dbReference type="ChEBI" id="CHEBI:57822"/>
        <dbReference type="ChEBI" id="CHEBI:61386"/>
        <dbReference type="ChEBI" id="CHEBI:83905"/>
        <dbReference type="ChEBI" id="CHEBI:456216"/>
        <dbReference type="EC" id="6.3.2.10"/>
    </reaction>
</comment>
<dbReference type="SUPFAM" id="SSF63418">
    <property type="entry name" value="MurE/MurF N-terminal domain"/>
    <property type="match status" value="1"/>
</dbReference>
<dbReference type="GO" id="GO:0051301">
    <property type="term" value="P:cell division"/>
    <property type="evidence" value="ECO:0007669"/>
    <property type="project" value="UniProtKB-KW"/>
</dbReference>
<comment type="similarity">
    <text evidence="10">Belongs to the MurCDEF family. MurF subfamily.</text>
</comment>
<keyword evidence="1 10" id="KW-0963">Cytoplasm</keyword>
<dbReference type="Pfam" id="PF01225">
    <property type="entry name" value="Mur_ligase"/>
    <property type="match status" value="1"/>
</dbReference>
<evidence type="ECO:0000256" key="7">
    <source>
        <dbReference type="ARBA" id="ARBA00022984"/>
    </source>
</evidence>